<evidence type="ECO:0000256" key="7">
    <source>
        <dbReference type="SAM" id="MobiDB-lite"/>
    </source>
</evidence>
<dbReference type="PRINTS" id="PR00404">
    <property type="entry name" value="MADSDOMAIN"/>
</dbReference>
<dbReference type="InterPro" id="IPR002100">
    <property type="entry name" value="TF_MADSbox"/>
</dbReference>
<dbReference type="GO" id="GO:0005634">
    <property type="term" value="C:nucleus"/>
    <property type="evidence" value="ECO:0007669"/>
    <property type="project" value="UniProtKB-SubCell"/>
</dbReference>
<feature type="compositionally biased region" description="Acidic residues" evidence="7">
    <location>
        <begin position="99"/>
        <end position="112"/>
    </location>
</feature>
<feature type="compositionally biased region" description="Low complexity" evidence="7">
    <location>
        <begin position="286"/>
        <end position="299"/>
    </location>
</feature>
<dbReference type="Proteomes" id="UP000284706">
    <property type="component" value="Unassembled WGS sequence"/>
</dbReference>
<dbReference type="InterPro" id="IPR033896">
    <property type="entry name" value="MEF2-like_N"/>
</dbReference>
<evidence type="ECO:0000256" key="1">
    <source>
        <dbReference type="ARBA" id="ARBA00004123"/>
    </source>
</evidence>
<comment type="similarity">
    <text evidence="6">Belongs to the MEF2 family.</text>
</comment>
<feature type="domain" description="MADS-box" evidence="8">
    <location>
        <begin position="1"/>
        <end position="51"/>
    </location>
</feature>
<feature type="compositionally biased region" description="Polar residues" evidence="7">
    <location>
        <begin position="136"/>
        <end position="147"/>
    </location>
</feature>
<evidence type="ECO:0000256" key="6">
    <source>
        <dbReference type="ARBA" id="ARBA00025805"/>
    </source>
</evidence>
<feature type="compositionally biased region" description="Low complexity" evidence="7">
    <location>
        <begin position="236"/>
        <end position="260"/>
    </location>
</feature>
<feature type="compositionally biased region" description="Low complexity" evidence="7">
    <location>
        <begin position="372"/>
        <end position="395"/>
    </location>
</feature>
<keyword evidence="3" id="KW-0238">DNA-binding</keyword>
<evidence type="ECO:0000259" key="8">
    <source>
        <dbReference type="PROSITE" id="PS50066"/>
    </source>
</evidence>
<feature type="compositionally biased region" description="Basic and acidic residues" evidence="7">
    <location>
        <begin position="75"/>
        <end position="84"/>
    </location>
</feature>
<dbReference type="CDD" id="cd00265">
    <property type="entry name" value="MADS_MEF2_like"/>
    <property type="match status" value="1"/>
</dbReference>
<dbReference type="SMART" id="SM00432">
    <property type="entry name" value="MADS"/>
    <property type="match status" value="1"/>
</dbReference>
<gene>
    <name evidence="9" type="ORF">CVT26_006402</name>
</gene>
<keyword evidence="2" id="KW-0805">Transcription regulation</keyword>
<comment type="caution">
    <text evidence="9">The sequence shown here is derived from an EMBL/GenBank/DDBJ whole genome shotgun (WGS) entry which is preliminary data.</text>
</comment>
<evidence type="ECO:0000313" key="9">
    <source>
        <dbReference type="EMBL" id="PPQ73949.1"/>
    </source>
</evidence>
<dbReference type="SUPFAM" id="SSF55455">
    <property type="entry name" value="SRF-like"/>
    <property type="match status" value="1"/>
</dbReference>
<dbReference type="PROSITE" id="PS50066">
    <property type="entry name" value="MADS_BOX_2"/>
    <property type="match status" value="1"/>
</dbReference>
<dbReference type="GO" id="GO:0046983">
    <property type="term" value="F:protein dimerization activity"/>
    <property type="evidence" value="ECO:0007669"/>
    <property type="project" value="InterPro"/>
</dbReference>
<dbReference type="InParanoid" id="A0A409W5Z8"/>
<proteinExistence type="inferred from homology"/>
<dbReference type="GO" id="GO:0000981">
    <property type="term" value="F:DNA-binding transcription factor activity, RNA polymerase II-specific"/>
    <property type="evidence" value="ECO:0007669"/>
    <property type="project" value="TreeGrafter"/>
</dbReference>
<evidence type="ECO:0000313" key="10">
    <source>
        <dbReference type="Proteomes" id="UP000284706"/>
    </source>
</evidence>
<evidence type="ECO:0000256" key="5">
    <source>
        <dbReference type="ARBA" id="ARBA00023242"/>
    </source>
</evidence>
<keyword evidence="4" id="KW-0804">Transcription</keyword>
<dbReference type="STRING" id="231916.A0A409W5Z8"/>
<dbReference type="PANTHER" id="PTHR11945:SF534">
    <property type="entry name" value="MYOCYTE-SPECIFIC ENHANCER FACTOR 2"/>
    <property type="match status" value="1"/>
</dbReference>
<comment type="subcellular location">
    <subcellularLocation>
        <location evidence="1">Nucleus</location>
    </subcellularLocation>
</comment>
<evidence type="ECO:0000256" key="4">
    <source>
        <dbReference type="ARBA" id="ARBA00023163"/>
    </source>
</evidence>
<dbReference type="OrthoDB" id="1898716at2759"/>
<feature type="compositionally biased region" description="Gly residues" evidence="7">
    <location>
        <begin position="322"/>
        <end position="331"/>
    </location>
</feature>
<protein>
    <recommendedName>
        <fullName evidence="8">MADS-box domain-containing protein</fullName>
    </recommendedName>
</protein>
<feature type="compositionally biased region" description="Basic and acidic residues" evidence="7">
    <location>
        <begin position="495"/>
        <end position="505"/>
    </location>
</feature>
<dbReference type="PANTHER" id="PTHR11945">
    <property type="entry name" value="MADS BOX PROTEIN"/>
    <property type="match status" value="1"/>
</dbReference>
<dbReference type="Gene3D" id="3.40.1810.10">
    <property type="entry name" value="Transcription factor, MADS-box"/>
    <property type="match status" value="1"/>
</dbReference>
<feature type="region of interest" description="Disordered" evidence="7">
    <location>
        <begin position="75"/>
        <end position="505"/>
    </location>
</feature>
<dbReference type="AlphaFoldDB" id="A0A409W5Z8"/>
<evidence type="ECO:0000256" key="3">
    <source>
        <dbReference type="ARBA" id="ARBA00023125"/>
    </source>
</evidence>
<accession>A0A409W5Z8</accession>
<feature type="compositionally biased region" description="Gly residues" evidence="7">
    <location>
        <begin position="454"/>
        <end position="466"/>
    </location>
</feature>
<dbReference type="GO" id="GO:0045944">
    <property type="term" value="P:positive regulation of transcription by RNA polymerase II"/>
    <property type="evidence" value="ECO:0007669"/>
    <property type="project" value="InterPro"/>
</dbReference>
<dbReference type="EMBL" id="NHYE01005373">
    <property type="protein sequence ID" value="PPQ73949.1"/>
    <property type="molecule type" value="Genomic_DNA"/>
</dbReference>
<organism evidence="9 10">
    <name type="scientific">Gymnopilus dilepis</name>
    <dbReference type="NCBI Taxonomy" id="231916"/>
    <lineage>
        <taxon>Eukaryota</taxon>
        <taxon>Fungi</taxon>
        <taxon>Dikarya</taxon>
        <taxon>Basidiomycota</taxon>
        <taxon>Agaricomycotina</taxon>
        <taxon>Agaricomycetes</taxon>
        <taxon>Agaricomycetidae</taxon>
        <taxon>Agaricales</taxon>
        <taxon>Agaricineae</taxon>
        <taxon>Hymenogastraceae</taxon>
        <taxon>Gymnopilus</taxon>
    </lineage>
</organism>
<reference evidence="9 10" key="1">
    <citation type="journal article" date="2018" name="Evol. Lett.">
        <title>Horizontal gene cluster transfer increased hallucinogenic mushroom diversity.</title>
        <authorList>
            <person name="Reynolds H.T."/>
            <person name="Vijayakumar V."/>
            <person name="Gluck-Thaler E."/>
            <person name="Korotkin H.B."/>
            <person name="Matheny P.B."/>
            <person name="Slot J.C."/>
        </authorList>
    </citation>
    <scope>NUCLEOTIDE SEQUENCE [LARGE SCALE GENOMIC DNA]</scope>
    <source>
        <strain evidence="9 10">SRW20</strain>
    </source>
</reference>
<evidence type="ECO:0000256" key="2">
    <source>
        <dbReference type="ARBA" id="ARBA00023015"/>
    </source>
</evidence>
<name>A0A409W5Z8_9AGAR</name>
<feature type="compositionally biased region" description="Basic and acidic residues" evidence="7">
    <location>
        <begin position="433"/>
        <end position="449"/>
    </location>
</feature>
<dbReference type="InterPro" id="IPR036879">
    <property type="entry name" value="TF_MADSbox_sf"/>
</dbReference>
<keyword evidence="10" id="KW-1185">Reference proteome</keyword>
<sequence length="505" mass="53270">MGRRKIEIQPITHERNRSVTFLKRKNGLFKKAYELGVLCSVDVAVIIFEERPGHHVKLYQYCSSDIHDIVQRHLRHDGEKDTRGPQDFSGNNSNKLDDGGDGDDDDADDDDDIPSRKRRHDGKLKPPADMVPSAMDYTSQNHRSLSIPQPPLSLHIGGQPAGGGSTLPISNDRSIGMRDTTKRSSRLSLHAGHSRSPSDPVDPGSGNYPYYSGQGSGAFNRPSQYGHHPSQHHGHSQSGPPHHGSSTQYQPFFPVSSSHQSPPPSFIPLQSDFPRGPPSRGGGSSFGLPPRSNSTSSSSYDPPGMYSNMMRNPPPPSSQSSGPGGGPGPGGDLFAAFLDADEQSRHQNQPQQGSGLVGLEWPVHNSGGGGNSASSAPSVPSSAVSNTTSTAPSSAHPEGQSQNNWLDIFSSNSNNNMPPNRDSISWERGAAGGEHRGDIPEMFGGDRARAGSSTSGGGGLVLGISGGAKRAKVEDESSLGGNVPSPAGLNGRGGEVQKDSTKDVG</sequence>
<keyword evidence="5" id="KW-0539">Nucleus</keyword>
<dbReference type="Pfam" id="PF00319">
    <property type="entry name" value="SRF-TF"/>
    <property type="match status" value="1"/>
</dbReference>
<dbReference type="GO" id="GO:0000978">
    <property type="term" value="F:RNA polymerase II cis-regulatory region sequence-specific DNA binding"/>
    <property type="evidence" value="ECO:0007669"/>
    <property type="project" value="TreeGrafter"/>
</dbReference>